<comment type="caution">
    <text evidence="9">The sequence shown here is derived from an EMBL/GenBank/DDBJ whole genome shotgun (WGS) entry which is preliminary data.</text>
</comment>
<keyword evidence="2" id="KW-0378">Hydrolase</keyword>
<evidence type="ECO:0000256" key="3">
    <source>
        <dbReference type="ARBA" id="ARBA00023186"/>
    </source>
</evidence>
<proteinExistence type="inferred from homology"/>
<dbReference type="InterPro" id="IPR027417">
    <property type="entry name" value="P-loop_NTPase"/>
</dbReference>
<dbReference type="Gene3D" id="3.40.50.300">
    <property type="entry name" value="P-loop containing nucleotide triphosphate hydrolases"/>
    <property type="match status" value="1"/>
</dbReference>
<feature type="region of interest" description="Disordered" evidence="7">
    <location>
        <begin position="398"/>
        <end position="420"/>
    </location>
</feature>
<comment type="similarity">
    <text evidence="4">Belongs to the SIMIBI class G3E GTPase family. ZNG1 subfamily.</text>
</comment>
<evidence type="ECO:0000256" key="5">
    <source>
        <dbReference type="ARBA" id="ARBA00045658"/>
    </source>
</evidence>
<comment type="catalytic activity">
    <reaction evidence="6">
        <text>GTP + H2O = GDP + phosphate + H(+)</text>
        <dbReference type="Rhea" id="RHEA:19669"/>
        <dbReference type="ChEBI" id="CHEBI:15377"/>
        <dbReference type="ChEBI" id="CHEBI:15378"/>
        <dbReference type="ChEBI" id="CHEBI:37565"/>
        <dbReference type="ChEBI" id="CHEBI:43474"/>
        <dbReference type="ChEBI" id="CHEBI:58189"/>
    </reaction>
    <physiologicalReaction direction="left-to-right" evidence="6">
        <dbReference type="Rhea" id="RHEA:19670"/>
    </physiologicalReaction>
</comment>
<organism evidence="9 10">
    <name type="scientific">Rhodovulum visakhapatnamense</name>
    <dbReference type="NCBI Taxonomy" id="364297"/>
    <lineage>
        <taxon>Bacteria</taxon>
        <taxon>Pseudomonadati</taxon>
        <taxon>Pseudomonadota</taxon>
        <taxon>Alphaproteobacteria</taxon>
        <taxon>Rhodobacterales</taxon>
        <taxon>Paracoccaceae</taxon>
        <taxon>Rhodovulum</taxon>
    </lineage>
</organism>
<dbReference type="Pfam" id="PF02492">
    <property type="entry name" value="cobW"/>
    <property type="match status" value="1"/>
</dbReference>
<dbReference type="SUPFAM" id="SSF90002">
    <property type="entry name" value="Hypothetical protein YjiA, C-terminal domain"/>
    <property type="match status" value="1"/>
</dbReference>
<keyword evidence="10" id="KW-1185">Reference proteome</keyword>
<sequence length="420" mass="45086">MTVSAAINHVITSHLGCGSDAVHFSTVRAGSARAGRPDSARRSPKSRPTEGLARGLSRLPDPAQIPVTLLTGFLGSGKTTVLNRLLRHPRLAGTAVIVNEFGEAALDHELVRASSENVVLLGSGCLCCALRGDLVETLRDLAERQDAGEFAFDRVVIETTGLADPAPILHTLLTEEGIAARFVTDGLVTAVDSATGAGTLDRHEEARRQVAMADLLLLTKTDLPQAQEDRVRAELARLNPGAEVLTVIDGAVAPERLTGLGHFDPSMKSADVAGWMHETTRGVHGGGAGGIRAISWEIETPLTAGQFDLWMDLLMAQRGGDLLRVKALVHLTDVPFPFAIHGVQHIFHPPVPLKDWVGQDRRTRFVMILRDFTNAEVAEIFEALERLGGAEPVPSGGYLSAEPFHPIEPEDIRHDSDHPA</sequence>
<dbReference type="Proteomes" id="UP000635853">
    <property type="component" value="Unassembled WGS sequence"/>
</dbReference>
<dbReference type="InterPro" id="IPR036627">
    <property type="entry name" value="CobW-likC_sf"/>
</dbReference>
<evidence type="ECO:0000256" key="2">
    <source>
        <dbReference type="ARBA" id="ARBA00022801"/>
    </source>
</evidence>
<keyword evidence="3" id="KW-0143">Chaperone</keyword>
<name>A0ABS1RGW7_9RHOB</name>
<accession>A0ABS1RGW7</accession>
<dbReference type="InterPro" id="IPR003495">
    <property type="entry name" value="CobW/HypB/UreG_nucleotide-bd"/>
</dbReference>
<comment type="function">
    <text evidence="5">Zinc chaperone that directly transfers zinc cofactor to target proteins, thereby activating them. Zinc is transferred from the CXCC motif in the GTPase domain to the zinc binding site in target proteins in a process requiring GTP hydrolysis.</text>
</comment>
<feature type="domain" description="CobW C-terminal" evidence="8">
    <location>
        <begin position="291"/>
        <end position="385"/>
    </location>
</feature>
<dbReference type="InterPro" id="IPR011629">
    <property type="entry name" value="CobW-like_C"/>
</dbReference>
<dbReference type="SUPFAM" id="SSF52540">
    <property type="entry name" value="P-loop containing nucleoside triphosphate hydrolases"/>
    <property type="match status" value="1"/>
</dbReference>
<dbReference type="Gene3D" id="3.30.1220.10">
    <property type="entry name" value="CobW-like, C-terminal domain"/>
    <property type="match status" value="1"/>
</dbReference>
<keyword evidence="1" id="KW-0547">Nucleotide-binding</keyword>
<protein>
    <submittedName>
        <fullName evidence="9">GTP-binding protein</fullName>
    </submittedName>
</protein>
<dbReference type="Pfam" id="PF07683">
    <property type="entry name" value="CobW_C"/>
    <property type="match status" value="1"/>
</dbReference>
<evidence type="ECO:0000313" key="9">
    <source>
        <dbReference type="EMBL" id="MBL3578764.1"/>
    </source>
</evidence>
<evidence type="ECO:0000256" key="4">
    <source>
        <dbReference type="ARBA" id="ARBA00034320"/>
    </source>
</evidence>
<evidence type="ECO:0000313" key="10">
    <source>
        <dbReference type="Proteomes" id="UP000635853"/>
    </source>
</evidence>
<feature type="compositionally biased region" description="Basic and acidic residues" evidence="7">
    <location>
        <begin position="405"/>
        <end position="420"/>
    </location>
</feature>
<evidence type="ECO:0000256" key="6">
    <source>
        <dbReference type="ARBA" id="ARBA00049117"/>
    </source>
</evidence>
<dbReference type="CDD" id="cd03112">
    <property type="entry name" value="CobW-like"/>
    <property type="match status" value="1"/>
</dbReference>
<gene>
    <name evidence="9" type="ORF">JMJ92_11460</name>
</gene>
<reference evidence="10" key="1">
    <citation type="submission" date="2021-01" db="EMBL/GenBank/DDBJ databases">
        <title>Draft genomes of Rhodovulum sulfidophilum.</title>
        <authorList>
            <person name="Guzman M.S."/>
        </authorList>
    </citation>
    <scope>NUCLEOTIDE SEQUENCE [LARGE SCALE GENOMIC DNA]</scope>
    <source>
        <strain evidence="10">AB19</strain>
    </source>
</reference>
<evidence type="ECO:0000259" key="8">
    <source>
        <dbReference type="SMART" id="SM00833"/>
    </source>
</evidence>
<dbReference type="InterPro" id="IPR051316">
    <property type="entry name" value="Zinc-reg_GTPase_activator"/>
</dbReference>
<dbReference type="SMART" id="SM00833">
    <property type="entry name" value="CobW_C"/>
    <property type="match status" value="1"/>
</dbReference>
<dbReference type="EMBL" id="JAESIL010000043">
    <property type="protein sequence ID" value="MBL3578764.1"/>
    <property type="molecule type" value="Genomic_DNA"/>
</dbReference>
<dbReference type="PANTHER" id="PTHR13748">
    <property type="entry name" value="COBW-RELATED"/>
    <property type="match status" value="1"/>
</dbReference>
<evidence type="ECO:0000256" key="7">
    <source>
        <dbReference type="SAM" id="MobiDB-lite"/>
    </source>
</evidence>
<feature type="region of interest" description="Disordered" evidence="7">
    <location>
        <begin position="32"/>
        <end position="59"/>
    </location>
</feature>
<evidence type="ECO:0000256" key="1">
    <source>
        <dbReference type="ARBA" id="ARBA00022741"/>
    </source>
</evidence>
<dbReference type="PANTHER" id="PTHR13748:SF62">
    <property type="entry name" value="COBW DOMAIN-CONTAINING PROTEIN"/>
    <property type="match status" value="1"/>
</dbReference>